<gene>
    <name evidence="1" type="ORF">K1T71_010115</name>
</gene>
<proteinExistence type="predicted"/>
<evidence type="ECO:0000313" key="2">
    <source>
        <dbReference type="Proteomes" id="UP000824533"/>
    </source>
</evidence>
<organism evidence="1 2">
    <name type="scientific">Dendrolimus kikuchii</name>
    <dbReference type="NCBI Taxonomy" id="765133"/>
    <lineage>
        <taxon>Eukaryota</taxon>
        <taxon>Metazoa</taxon>
        <taxon>Ecdysozoa</taxon>
        <taxon>Arthropoda</taxon>
        <taxon>Hexapoda</taxon>
        <taxon>Insecta</taxon>
        <taxon>Pterygota</taxon>
        <taxon>Neoptera</taxon>
        <taxon>Endopterygota</taxon>
        <taxon>Lepidoptera</taxon>
        <taxon>Glossata</taxon>
        <taxon>Ditrysia</taxon>
        <taxon>Bombycoidea</taxon>
        <taxon>Lasiocampidae</taxon>
        <taxon>Dendrolimus</taxon>
    </lineage>
</organism>
<dbReference type="EMBL" id="CM034404">
    <property type="protein sequence ID" value="KAJ0173969.1"/>
    <property type="molecule type" value="Genomic_DNA"/>
</dbReference>
<evidence type="ECO:0000313" key="1">
    <source>
        <dbReference type="EMBL" id="KAJ0173969.1"/>
    </source>
</evidence>
<dbReference type="Proteomes" id="UP000824533">
    <property type="component" value="Linkage Group LG18"/>
</dbReference>
<reference evidence="1 2" key="1">
    <citation type="journal article" date="2021" name="Front. Genet.">
        <title>Chromosome-Level Genome Assembly Reveals Significant Gene Expansion in the Toll and IMD Signaling Pathways of Dendrolimus kikuchii.</title>
        <authorList>
            <person name="Zhou J."/>
            <person name="Wu P."/>
            <person name="Xiong Z."/>
            <person name="Liu N."/>
            <person name="Zhao N."/>
            <person name="Ji M."/>
            <person name="Qiu Y."/>
            <person name="Yang B."/>
        </authorList>
    </citation>
    <scope>NUCLEOTIDE SEQUENCE [LARGE SCALE GENOMIC DNA]</scope>
    <source>
        <strain evidence="1">Ann1</strain>
    </source>
</reference>
<sequence>MADLPADRVSPQPVFSQVSTDFAGPFLIKSSTLRNAKLLKGYFCVFVCASIEYEVSSNPLNLEIKCQTNRTTTFQIKPSSQRRLVIALEESQRTFEYVPYTIIEPNDQFGKLETSPRRLYTIWAATLDIDSGPPLIWEKGPQIHPYNASLTPEHRDYNVSVFLPSIVLKEDKFVAVSTFTWNNTTTDMCYQIAYICDEFGIVKEKKMWPTKVPVLILELPTDNTCTIRVIGQYGATEFIYKTPSCANSEECKKNNKKPWAPENIYVQASEDGLDSWIVRVNWTQPILPPDHYNVTLRANEIQSVLLDGNITEAIFKGVSGQGLYNVSISSIIQDWPEHTSRRALFPAGGANAVWAWWWGAGGAWALALVAAIAACLTCRRRAHPNKDFFYPMSKKIKEFDIEALGSENAGANDHWEVRAEKLTVHEVVGEGAFGVVRRGTLKPQFKEVAIKMLKDFPTLDEIRSFRAEMELMKSVGAHPHIVSLLGCASGRRPLIVTEYCSRGDLLSYLRCSWDAMVYRRNAKYYNNNIGNYDYRKDSFKTKMQKEHSRLVVNKLYDLQGICDVELTIQDLLSFCRQIAMGMEFLASNKVVHRDLAARNILITGDRTLKIADFGLSRDVYEENQYKQKGNGKLPVKWMALESLTRKIYTTQSDVWSFGIVIWEVVTVGGSPYPQVPVSRLVRLLTAGYRMPQPVNCSKELYELMSSCWRAHPRDRPTFSELHQRLDDLLNDACAHEYLSLEPDGDDAPPTPKSLRYLRIFTRGKRHFTRGESYERPLNPAQCNHYSVPPVVPSKEPVHYSN</sequence>
<protein>
    <submittedName>
        <fullName evidence="1">Uncharacterized protein</fullName>
    </submittedName>
</protein>
<name>A0ACC1CQP7_9NEOP</name>
<keyword evidence="2" id="KW-1185">Reference proteome</keyword>
<accession>A0ACC1CQP7</accession>
<comment type="caution">
    <text evidence="1">The sequence shown here is derived from an EMBL/GenBank/DDBJ whole genome shotgun (WGS) entry which is preliminary data.</text>
</comment>